<feature type="active site" description="Proton acceptor" evidence="11">
    <location>
        <position position="178"/>
    </location>
</feature>
<evidence type="ECO:0000256" key="7">
    <source>
        <dbReference type="ARBA" id="ARBA00022840"/>
    </source>
</evidence>
<evidence type="ECO:0000259" key="13">
    <source>
        <dbReference type="Pfam" id="PF00288"/>
    </source>
</evidence>
<feature type="domain" description="GHMP kinase N-terminal" evidence="13">
    <location>
        <begin position="100"/>
        <end position="184"/>
    </location>
</feature>
<dbReference type="InterPro" id="IPR013750">
    <property type="entry name" value="GHMP_kinase_C_dom"/>
</dbReference>
<evidence type="ECO:0000256" key="11">
    <source>
        <dbReference type="HAMAP-Rule" id="MF_00246"/>
    </source>
</evidence>
<dbReference type="NCBIfam" id="TIGR00131">
    <property type="entry name" value="gal_kin"/>
    <property type="match status" value="1"/>
</dbReference>
<dbReference type="InterPro" id="IPR020568">
    <property type="entry name" value="Ribosomal_Su5_D2-typ_SF"/>
</dbReference>
<comment type="caution">
    <text evidence="16">The sequence shown here is derived from an EMBL/GenBank/DDBJ whole genome shotgun (WGS) entry which is preliminary data.</text>
</comment>
<dbReference type="GO" id="GO:0004335">
    <property type="term" value="F:galactokinase activity"/>
    <property type="evidence" value="ECO:0007669"/>
    <property type="project" value="UniProtKB-EC"/>
</dbReference>
<evidence type="ECO:0000256" key="10">
    <source>
        <dbReference type="ARBA" id="ARBA00023277"/>
    </source>
</evidence>
<comment type="pathway">
    <text evidence="11">Carbohydrate metabolism; galactose metabolism.</text>
</comment>
<keyword evidence="7 11" id="KW-0067">ATP-binding</keyword>
<feature type="binding site" evidence="11">
    <location>
        <begin position="128"/>
        <end position="134"/>
    </location>
    <ligand>
        <name>ATP</name>
        <dbReference type="ChEBI" id="CHEBI:30616"/>
    </ligand>
</feature>
<feature type="binding site" evidence="11">
    <location>
        <position position="75"/>
    </location>
    <ligand>
        <name>ATP</name>
        <dbReference type="ChEBI" id="CHEBI:30616"/>
    </ligand>
</feature>
<comment type="subcellular location">
    <subcellularLocation>
        <location evidence="11">Cytoplasm</location>
    </subcellularLocation>
</comment>
<evidence type="ECO:0000313" key="16">
    <source>
        <dbReference type="EMBL" id="MFC5722102.1"/>
    </source>
</evidence>
<evidence type="ECO:0000259" key="14">
    <source>
        <dbReference type="Pfam" id="PF08544"/>
    </source>
</evidence>
<dbReference type="InterPro" id="IPR000705">
    <property type="entry name" value="Galactokinase"/>
</dbReference>
<dbReference type="SUPFAM" id="SSF54211">
    <property type="entry name" value="Ribosomal protein S5 domain 2-like"/>
    <property type="match status" value="1"/>
</dbReference>
<accession>A0ABW0Z1Z9</accession>
<dbReference type="PANTHER" id="PTHR10457:SF7">
    <property type="entry name" value="GALACTOKINASE-RELATED"/>
    <property type="match status" value="1"/>
</dbReference>
<feature type="binding site" evidence="11">
    <location>
        <position position="230"/>
    </location>
    <ligand>
        <name>substrate</name>
    </ligand>
</feature>
<evidence type="ECO:0000256" key="12">
    <source>
        <dbReference type="NCBIfam" id="TIGR00131"/>
    </source>
</evidence>
<evidence type="ECO:0000256" key="5">
    <source>
        <dbReference type="ARBA" id="ARBA00022741"/>
    </source>
</evidence>
<dbReference type="PIRSF" id="PIRSF000530">
    <property type="entry name" value="Galactokinase"/>
    <property type="match status" value="1"/>
</dbReference>
<dbReference type="RefSeq" id="WP_390317472.1">
    <property type="nucleotide sequence ID" value="NZ_JBHSPB010000010.1"/>
</dbReference>
<feature type="binding site" evidence="11">
    <location>
        <begin position="41"/>
        <end position="44"/>
    </location>
    <ligand>
        <name>substrate</name>
    </ligand>
</feature>
<feature type="binding site" evidence="11">
    <location>
        <position position="166"/>
    </location>
    <ligand>
        <name>Mg(2+)</name>
        <dbReference type="ChEBI" id="CHEBI:18420"/>
    </ligand>
</feature>
<evidence type="ECO:0000256" key="9">
    <source>
        <dbReference type="ARBA" id="ARBA00023144"/>
    </source>
</evidence>
<keyword evidence="5 11" id="KW-0547">Nucleotide-binding</keyword>
<keyword evidence="9 11" id="KW-0299">Galactose metabolism</keyword>
<dbReference type="InterPro" id="IPR022963">
    <property type="entry name" value="Galactokinase_bac"/>
</dbReference>
<dbReference type="InterPro" id="IPR006203">
    <property type="entry name" value="GHMP_knse_ATP-bd_CS"/>
</dbReference>
<comment type="function">
    <text evidence="11">Catalyzes the transfer of the gamma-phosphate of ATP to D-galactose to form alpha-D-galactose-1-phosphate (Gal-1-P).</text>
</comment>
<dbReference type="PRINTS" id="PR00473">
    <property type="entry name" value="GALCTOKINASE"/>
</dbReference>
<comment type="catalytic activity">
    <reaction evidence="11">
        <text>alpha-D-galactose + ATP = alpha-D-galactose 1-phosphate + ADP + H(+)</text>
        <dbReference type="Rhea" id="RHEA:13553"/>
        <dbReference type="ChEBI" id="CHEBI:15378"/>
        <dbReference type="ChEBI" id="CHEBI:28061"/>
        <dbReference type="ChEBI" id="CHEBI:30616"/>
        <dbReference type="ChEBI" id="CHEBI:58336"/>
        <dbReference type="ChEBI" id="CHEBI:456216"/>
        <dbReference type="EC" id="2.7.1.6"/>
    </reaction>
</comment>
<dbReference type="Pfam" id="PF10509">
    <property type="entry name" value="GalKase_gal_bdg"/>
    <property type="match status" value="1"/>
</dbReference>
<organism evidence="16 17">
    <name type="scientific">Streptomyces gamaensis</name>
    <dbReference type="NCBI Taxonomy" id="1763542"/>
    <lineage>
        <taxon>Bacteria</taxon>
        <taxon>Bacillati</taxon>
        <taxon>Actinomycetota</taxon>
        <taxon>Actinomycetes</taxon>
        <taxon>Kitasatosporales</taxon>
        <taxon>Streptomycetaceae</taxon>
        <taxon>Streptomyces</taxon>
    </lineage>
</organism>
<feature type="site" description="Transition state stabilizer" evidence="11">
    <location>
        <position position="35"/>
    </location>
</feature>
<evidence type="ECO:0000313" key="17">
    <source>
        <dbReference type="Proteomes" id="UP001596083"/>
    </source>
</evidence>
<dbReference type="Gene3D" id="3.30.70.890">
    <property type="entry name" value="GHMP kinase, C-terminal domain"/>
    <property type="match status" value="1"/>
</dbReference>
<keyword evidence="17" id="KW-1185">Reference proteome</keyword>
<dbReference type="PROSITE" id="PS00627">
    <property type="entry name" value="GHMP_KINASES_ATP"/>
    <property type="match status" value="1"/>
</dbReference>
<protein>
    <recommendedName>
        <fullName evidence="11 12">Galactokinase</fullName>
        <ecNumber evidence="11 12">2.7.1.6</ecNumber>
    </recommendedName>
    <alternativeName>
        <fullName evidence="11">Galactose kinase</fullName>
    </alternativeName>
</protein>
<evidence type="ECO:0000256" key="1">
    <source>
        <dbReference type="ARBA" id="ARBA00006566"/>
    </source>
</evidence>
<gene>
    <name evidence="11 16" type="primary">galK</name>
    <name evidence="16" type="ORF">ACFP1Z_18205</name>
</gene>
<name>A0ABW0Z1Z9_9ACTN</name>
<proteinExistence type="inferred from homology"/>
<dbReference type="EMBL" id="JBHSPB010000010">
    <property type="protein sequence ID" value="MFC5722102.1"/>
    <property type="molecule type" value="Genomic_DNA"/>
</dbReference>
<keyword evidence="2 11" id="KW-0963">Cytoplasm</keyword>
<evidence type="ECO:0000256" key="4">
    <source>
        <dbReference type="ARBA" id="ARBA00022723"/>
    </source>
</evidence>
<dbReference type="EC" id="2.7.1.6" evidence="11 12"/>
<dbReference type="Pfam" id="PF00288">
    <property type="entry name" value="GHMP_kinases_N"/>
    <property type="match status" value="1"/>
</dbReference>
<dbReference type="InterPro" id="IPR036554">
    <property type="entry name" value="GHMP_kinase_C_sf"/>
</dbReference>
<evidence type="ECO:0000256" key="8">
    <source>
        <dbReference type="ARBA" id="ARBA00022842"/>
    </source>
</evidence>
<dbReference type="InterPro" id="IPR019539">
    <property type="entry name" value="GalKase_N"/>
</dbReference>
<dbReference type="InterPro" id="IPR019741">
    <property type="entry name" value="Galactokinase_CS"/>
</dbReference>
<comment type="similarity">
    <text evidence="1 11">Belongs to the GHMP kinase family. GalK subfamily.</text>
</comment>
<reference evidence="17" key="1">
    <citation type="journal article" date="2019" name="Int. J. Syst. Evol. Microbiol.">
        <title>The Global Catalogue of Microorganisms (GCM) 10K type strain sequencing project: providing services to taxonomists for standard genome sequencing and annotation.</title>
        <authorList>
            <consortium name="The Broad Institute Genomics Platform"/>
            <consortium name="The Broad Institute Genome Sequencing Center for Infectious Disease"/>
            <person name="Wu L."/>
            <person name="Ma J."/>
        </authorList>
    </citation>
    <scope>NUCLEOTIDE SEQUENCE [LARGE SCALE GENOMIC DNA]</scope>
    <source>
        <strain evidence="17">CGMCC 4.7304</strain>
    </source>
</reference>
<keyword evidence="6 11" id="KW-0418">Kinase</keyword>
<dbReference type="Gene3D" id="3.30.230.10">
    <property type="match status" value="1"/>
</dbReference>
<dbReference type="HAMAP" id="MF_00246">
    <property type="entry name" value="Galactokinase"/>
    <property type="match status" value="1"/>
</dbReference>
<keyword evidence="8 11" id="KW-0460">Magnesium</keyword>
<keyword evidence="10 11" id="KW-0119">Carbohydrate metabolism</keyword>
<evidence type="ECO:0000259" key="15">
    <source>
        <dbReference type="Pfam" id="PF10509"/>
    </source>
</evidence>
<dbReference type="PANTHER" id="PTHR10457">
    <property type="entry name" value="MEVALONATE KINASE/GALACTOKINASE"/>
    <property type="match status" value="1"/>
</dbReference>
<sequence>MSGGVPERDTARAACDGFRAVFGYGPAGVWAAPGRVNLIGEHTDYNDGFVLPFALRQSTFVAAAPRADGLLRAHSAAVPGGVAELAPDTPAAGTGWAAYPAGVVRALRAAGHRVGGADLHVESEVPAGAGLSSSAALEVATALALDELYGLGLSREETALLCRRAENEHVGVPCGIMDQTAAACCTAGHVLHLDTRELTRRHVPFGPAAAGLRLLVVDTRVEHDLADGSYAKRRAGCEAAARALGVRALRDVPYASLDDALGALPDGAARRLVRHVVTENDRVARTVALLDAGRPRAVGPLLTAGHASLRDDFAVSCPELDLAVAAANGAGALGARMTGGGFGGSAVVLVAEEDAERVAKGVAAAFAAAGLRRPRVLTAEPGPGARRAA</sequence>
<dbReference type="InterPro" id="IPR014721">
    <property type="entry name" value="Ribsml_uS5_D2-typ_fold_subgr"/>
</dbReference>
<feature type="domain" description="GHMP kinase C-terminal" evidence="14">
    <location>
        <begin position="288"/>
        <end position="367"/>
    </location>
</feature>
<feature type="binding site" evidence="11">
    <location>
        <position position="134"/>
    </location>
    <ligand>
        <name>Mg(2+)</name>
        <dbReference type="ChEBI" id="CHEBI:18420"/>
    </ligand>
</feature>
<dbReference type="Pfam" id="PF08544">
    <property type="entry name" value="GHMP_kinases_C"/>
    <property type="match status" value="1"/>
</dbReference>
<dbReference type="InterPro" id="IPR006204">
    <property type="entry name" value="GHMP_kinase_N_dom"/>
</dbReference>
<dbReference type="Proteomes" id="UP001596083">
    <property type="component" value="Unassembled WGS sequence"/>
</dbReference>
<keyword evidence="3 11" id="KW-0808">Transferase</keyword>
<keyword evidence="4 11" id="KW-0479">Metal-binding</keyword>
<dbReference type="PROSITE" id="PS00106">
    <property type="entry name" value="GALACTOKINASE"/>
    <property type="match status" value="1"/>
</dbReference>
<dbReference type="InterPro" id="IPR006206">
    <property type="entry name" value="Mevalonate/galactokinase"/>
</dbReference>
<dbReference type="PRINTS" id="PR00959">
    <property type="entry name" value="MEVGALKINASE"/>
</dbReference>
<evidence type="ECO:0000256" key="2">
    <source>
        <dbReference type="ARBA" id="ARBA00022490"/>
    </source>
</evidence>
<evidence type="ECO:0000256" key="3">
    <source>
        <dbReference type="ARBA" id="ARBA00022679"/>
    </source>
</evidence>
<dbReference type="SUPFAM" id="SSF55060">
    <property type="entry name" value="GHMP Kinase, C-terminal domain"/>
    <property type="match status" value="1"/>
</dbReference>
<feature type="domain" description="Galactokinase N-terminal" evidence="15">
    <location>
        <begin position="18"/>
        <end position="65"/>
    </location>
</feature>
<evidence type="ECO:0000256" key="6">
    <source>
        <dbReference type="ARBA" id="ARBA00022777"/>
    </source>
</evidence>